<name>A0A3G5A345_9VIRU</name>
<dbReference type="EMBL" id="MK072245">
    <property type="protein sequence ID" value="AYV80611.1"/>
    <property type="molecule type" value="Genomic_DNA"/>
</dbReference>
<evidence type="ECO:0000313" key="1">
    <source>
        <dbReference type="EMBL" id="AYV80611.1"/>
    </source>
</evidence>
<sequence length="201" mass="22767">MRNNNDVPYPQIINKNCESVSNCLKQINSDPETTEGNIEFRFLGPFPPPFITIKQGELVPFNTTRKPSVLLQDGDGGIVSLPRRFTIFDYITDQSAELYFTKAHFDGEVTPSFTLQSVTKIDGTTIINWEVPNRPTGVTWEEERSHEIFFDIPSIDKNETYDGDYLQIVQNKDSPLFVNPDFGGLGITFKYRGTIITSEST</sequence>
<accession>A0A3G5A345</accession>
<protein>
    <submittedName>
        <fullName evidence="1">Uncharacterized protein</fullName>
    </submittedName>
</protein>
<gene>
    <name evidence="1" type="ORF">Harvfovirus3_56</name>
</gene>
<reference evidence="1" key="1">
    <citation type="submission" date="2018-10" db="EMBL/GenBank/DDBJ databases">
        <title>Hidden diversity of soil giant viruses.</title>
        <authorList>
            <person name="Schulz F."/>
            <person name="Alteio L."/>
            <person name="Goudeau D."/>
            <person name="Ryan E.M."/>
            <person name="Malmstrom R.R."/>
            <person name="Blanchard J."/>
            <person name="Woyke T."/>
        </authorList>
    </citation>
    <scope>NUCLEOTIDE SEQUENCE</scope>
    <source>
        <strain evidence="1">HAV1</strain>
    </source>
</reference>
<organism evidence="1">
    <name type="scientific">Harvfovirus sp</name>
    <dbReference type="NCBI Taxonomy" id="2487768"/>
    <lineage>
        <taxon>Viruses</taxon>
        <taxon>Varidnaviria</taxon>
        <taxon>Bamfordvirae</taxon>
        <taxon>Nucleocytoviricota</taxon>
        <taxon>Megaviricetes</taxon>
        <taxon>Imitervirales</taxon>
        <taxon>Mimiviridae</taxon>
        <taxon>Klosneuvirinae</taxon>
    </lineage>
</organism>
<proteinExistence type="predicted"/>